<dbReference type="AlphaFoldDB" id="A0AAN7RYZ7"/>
<accession>A0AAN7RYZ7</accession>
<name>A0AAN7RYZ7_MYCAM</name>
<gene>
    <name evidence="2" type="ORF">QYF61_011853</name>
</gene>
<organism evidence="2 3">
    <name type="scientific">Mycteria americana</name>
    <name type="common">Wood stork</name>
    <dbReference type="NCBI Taxonomy" id="33587"/>
    <lineage>
        <taxon>Eukaryota</taxon>
        <taxon>Metazoa</taxon>
        <taxon>Chordata</taxon>
        <taxon>Craniata</taxon>
        <taxon>Vertebrata</taxon>
        <taxon>Euteleostomi</taxon>
        <taxon>Archelosauria</taxon>
        <taxon>Archosauria</taxon>
        <taxon>Dinosauria</taxon>
        <taxon>Saurischia</taxon>
        <taxon>Theropoda</taxon>
        <taxon>Coelurosauria</taxon>
        <taxon>Aves</taxon>
        <taxon>Neognathae</taxon>
        <taxon>Neoaves</taxon>
        <taxon>Aequornithes</taxon>
        <taxon>Ciconiiformes</taxon>
        <taxon>Ciconiidae</taxon>
        <taxon>Mycteria</taxon>
    </lineage>
</organism>
<feature type="compositionally biased region" description="Basic and acidic residues" evidence="1">
    <location>
        <begin position="29"/>
        <end position="69"/>
    </location>
</feature>
<dbReference type="Proteomes" id="UP001333110">
    <property type="component" value="Unassembled WGS sequence"/>
</dbReference>
<keyword evidence="3" id="KW-1185">Reference proteome</keyword>
<proteinExistence type="predicted"/>
<reference evidence="2 3" key="1">
    <citation type="journal article" date="2023" name="J. Hered.">
        <title>Chromosome-level genome of the wood stork (Mycteria americana) provides insight into avian chromosome evolution.</title>
        <authorList>
            <person name="Flamio R. Jr."/>
            <person name="Ramstad K.M."/>
        </authorList>
    </citation>
    <scope>NUCLEOTIDE SEQUENCE [LARGE SCALE GENOMIC DNA]</scope>
    <source>
        <strain evidence="2">JAX WOST 10</strain>
    </source>
</reference>
<dbReference type="EMBL" id="JAUNZN010000004">
    <property type="protein sequence ID" value="KAK4822212.1"/>
    <property type="molecule type" value="Genomic_DNA"/>
</dbReference>
<comment type="caution">
    <text evidence="2">The sequence shown here is derived from an EMBL/GenBank/DDBJ whole genome shotgun (WGS) entry which is preliminary data.</text>
</comment>
<evidence type="ECO:0000256" key="1">
    <source>
        <dbReference type="SAM" id="MobiDB-lite"/>
    </source>
</evidence>
<sequence length="79" mass="10078">MRVVRHWNRLPREAGNIQGQVGWSFEQLDPVKEKREKREKRREEKRREEKRREEKRREEKRREEKRRVQLEGTYNDHLL</sequence>
<protein>
    <submittedName>
        <fullName evidence="2">Uncharacterized protein</fullName>
    </submittedName>
</protein>
<feature type="region of interest" description="Disordered" evidence="1">
    <location>
        <begin position="18"/>
        <end position="79"/>
    </location>
</feature>
<evidence type="ECO:0000313" key="3">
    <source>
        <dbReference type="Proteomes" id="UP001333110"/>
    </source>
</evidence>
<evidence type="ECO:0000313" key="2">
    <source>
        <dbReference type="EMBL" id="KAK4822212.1"/>
    </source>
</evidence>